<evidence type="ECO:0000313" key="2">
    <source>
        <dbReference type="EMBL" id="CAK0796224.1"/>
    </source>
</evidence>
<name>A0ABN9PVW7_9DINO</name>
<feature type="compositionally biased region" description="Gly residues" evidence="1">
    <location>
        <begin position="1"/>
        <end position="11"/>
    </location>
</feature>
<evidence type="ECO:0000313" key="3">
    <source>
        <dbReference type="Proteomes" id="UP001189429"/>
    </source>
</evidence>
<organism evidence="2 3">
    <name type="scientific">Prorocentrum cordatum</name>
    <dbReference type="NCBI Taxonomy" id="2364126"/>
    <lineage>
        <taxon>Eukaryota</taxon>
        <taxon>Sar</taxon>
        <taxon>Alveolata</taxon>
        <taxon>Dinophyceae</taxon>
        <taxon>Prorocentrales</taxon>
        <taxon>Prorocentraceae</taxon>
        <taxon>Prorocentrum</taxon>
    </lineage>
</organism>
<dbReference type="Proteomes" id="UP001189429">
    <property type="component" value="Unassembled WGS sequence"/>
</dbReference>
<gene>
    <name evidence="2" type="ORF">PCOR1329_LOCUS5651</name>
</gene>
<keyword evidence="3" id="KW-1185">Reference proteome</keyword>
<proteinExistence type="predicted"/>
<accession>A0ABN9PVW7</accession>
<evidence type="ECO:0000256" key="1">
    <source>
        <dbReference type="SAM" id="MobiDB-lite"/>
    </source>
</evidence>
<comment type="caution">
    <text evidence="2">The sequence shown here is derived from an EMBL/GenBank/DDBJ whole genome shotgun (WGS) entry which is preliminary data.</text>
</comment>
<dbReference type="EMBL" id="CAUYUJ010001495">
    <property type="protein sequence ID" value="CAK0796224.1"/>
    <property type="molecule type" value="Genomic_DNA"/>
</dbReference>
<protein>
    <submittedName>
        <fullName evidence="2">Uncharacterized protein</fullName>
    </submittedName>
</protein>
<feature type="non-terminal residue" evidence="2">
    <location>
        <position position="1"/>
    </location>
</feature>
<sequence>EGGGGAGGRGAAGLALGAGSEGVDPKQSFAAPALVAGERAVPVDDVVAPTEKAAAGRVRALPFRLGDARAACCSAPAQAVSTAAGPPGLARLAGRCRAPVRGTGVLDPVAPFTVATVGLRRAVAVAAACGSEEGHPCLVGGSAQAARGAWAVDCLGEVGCAQK</sequence>
<reference evidence="2" key="1">
    <citation type="submission" date="2023-10" db="EMBL/GenBank/DDBJ databases">
        <authorList>
            <person name="Chen Y."/>
            <person name="Shah S."/>
            <person name="Dougan E. K."/>
            <person name="Thang M."/>
            <person name="Chan C."/>
        </authorList>
    </citation>
    <scope>NUCLEOTIDE SEQUENCE [LARGE SCALE GENOMIC DNA]</scope>
</reference>
<feature type="region of interest" description="Disordered" evidence="1">
    <location>
        <begin position="1"/>
        <end position="24"/>
    </location>
</feature>